<dbReference type="Proteomes" id="UP000267268">
    <property type="component" value="Chromosome 1"/>
</dbReference>
<protein>
    <submittedName>
        <fullName evidence="2">MCE family protein</fullName>
    </submittedName>
</protein>
<keyword evidence="3" id="KW-1185">Reference proteome</keyword>
<organism evidence="2 3">
    <name type="scientific">Flammeovirga pectinis</name>
    <dbReference type="NCBI Taxonomy" id="2494373"/>
    <lineage>
        <taxon>Bacteria</taxon>
        <taxon>Pseudomonadati</taxon>
        <taxon>Bacteroidota</taxon>
        <taxon>Cytophagia</taxon>
        <taxon>Cytophagales</taxon>
        <taxon>Flammeovirgaceae</taxon>
        <taxon>Flammeovirga</taxon>
    </lineage>
</organism>
<dbReference type="PANTHER" id="PTHR33371">
    <property type="entry name" value="INTERMEMBRANE PHOSPHOLIPID TRANSPORT SYSTEM BINDING PROTEIN MLAD-RELATED"/>
    <property type="match status" value="1"/>
</dbReference>
<evidence type="ECO:0000259" key="1">
    <source>
        <dbReference type="Pfam" id="PF02470"/>
    </source>
</evidence>
<dbReference type="InterPro" id="IPR003399">
    <property type="entry name" value="Mce/MlaD"/>
</dbReference>
<dbReference type="KEGG" id="fll:EI427_09725"/>
<accession>A0A3S9P2R2</accession>
<name>A0A3S9P2R2_9BACT</name>
<dbReference type="AlphaFoldDB" id="A0A3S9P2R2"/>
<evidence type="ECO:0000313" key="3">
    <source>
        <dbReference type="Proteomes" id="UP000267268"/>
    </source>
</evidence>
<dbReference type="OrthoDB" id="9769132at2"/>
<reference evidence="2 3" key="1">
    <citation type="submission" date="2018-12" db="EMBL/GenBank/DDBJ databases">
        <title>Flammeovirga pectinis sp. nov., isolated from the gut of the Korean scallop, Patinopecten yessoensis.</title>
        <authorList>
            <person name="Bae J.-W."/>
            <person name="Jeong Y.-S."/>
            <person name="Kang W."/>
        </authorList>
    </citation>
    <scope>NUCLEOTIDE SEQUENCE [LARGE SCALE GENOMIC DNA]</scope>
    <source>
        <strain evidence="2 3">L12M1</strain>
    </source>
</reference>
<proteinExistence type="predicted"/>
<dbReference type="InterPro" id="IPR052336">
    <property type="entry name" value="MlaD_Phospholipid_Transporter"/>
</dbReference>
<evidence type="ECO:0000313" key="2">
    <source>
        <dbReference type="EMBL" id="AZQ62509.1"/>
    </source>
</evidence>
<gene>
    <name evidence="2" type="ORF">EI427_09725</name>
</gene>
<dbReference type="EMBL" id="CP034562">
    <property type="protein sequence ID" value="AZQ62509.1"/>
    <property type="molecule type" value="Genomic_DNA"/>
</dbReference>
<sequence>MQLQATLEEKEFKSNTNIVSNFKIELSNEVKVGLFAIVCGIVLYTGFNFLKGIDVFSDHHTYFIEYDKSPDLQVSNNVTINGVIVGRVSAIELLQNQNNVVRVTIDLKDNILIYTETIAFIADKGMLGDKQIILKTENKTTIAEPNATLKGDIEDGLFASLATKADPLMKSLEQTLDSVQMVLAGFRGTGERVNQMLDKTNSIMSKVDKGGIDQTLYNVKVMTANLKDASAELTPLLAKMDHLADSLNNAPLTQTVKNAQDVLANANRTLNAINDPNGSVGALLTQREMHDQLVSTMASMDSLLIDFKAHPKRYVHFSVFGKKDKAPKEDKKK</sequence>
<feature type="domain" description="Mce/MlaD" evidence="1">
    <location>
        <begin position="60"/>
        <end position="134"/>
    </location>
</feature>
<dbReference type="Pfam" id="PF02470">
    <property type="entry name" value="MlaD"/>
    <property type="match status" value="1"/>
</dbReference>
<dbReference type="PANTHER" id="PTHR33371:SF4">
    <property type="entry name" value="INTERMEMBRANE PHOSPHOLIPID TRANSPORT SYSTEM BINDING PROTEIN MLAD"/>
    <property type="match status" value="1"/>
</dbReference>